<protein>
    <recommendedName>
        <fullName evidence="1">Rab-GAP TBC domain-containing protein</fullName>
    </recommendedName>
</protein>
<accession>A0A8T0JUT0</accession>
<evidence type="ECO:0000259" key="1">
    <source>
        <dbReference type="Pfam" id="PF00566"/>
    </source>
</evidence>
<evidence type="ECO:0000313" key="3">
    <source>
        <dbReference type="Proteomes" id="UP000743370"/>
    </source>
</evidence>
<dbReference type="Proteomes" id="UP000743370">
    <property type="component" value="Unassembled WGS sequence"/>
</dbReference>
<proteinExistence type="predicted"/>
<dbReference type="SUPFAM" id="SSF47923">
    <property type="entry name" value="Ypt/Rab-GAP domain of gyp1p"/>
    <property type="match status" value="1"/>
</dbReference>
<dbReference type="EMBL" id="JABFOF010000009">
    <property type="protein sequence ID" value="KAG2380936.1"/>
    <property type="molecule type" value="Genomic_DNA"/>
</dbReference>
<name>A0A8T0JUT0_PHAAN</name>
<comment type="caution">
    <text evidence="2">The sequence shown here is derived from an EMBL/GenBank/DDBJ whole genome shotgun (WGS) entry which is preliminary data.</text>
</comment>
<reference evidence="2 3" key="1">
    <citation type="submission" date="2020-05" db="EMBL/GenBank/DDBJ databases">
        <title>Vigna angularis (adzuki bean) Var. LongXiaoDou No. 4 denovo assembly.</title>
        <authorList>
            <person name="Xiang H."/>
        </authorList>
    </citation>
    <scope>NUCLEOTIDE SEQUENCE [LARGE SCALE GENOMIC DNA]</scope>
    <source>
        <tissue evidence="2">Leaf</tissue>
    </source>
</reference>
<sequence length="148" mass="16039">MGGTGSIWKGLIEKDVVRTDRYEGDDNPNVNILRDILLTYSFYNFDLGYCQPFDQSHQRVKLAQQVGVGETRRSVFSTLFFAGGSEEESQDAGGAEKLLDVLCEPANPGGELPLGGVGRVSEVREVEVVSAAGVGVDRELILEDEATV</sequence>
<dbReference type="InterPro" id="IPR035969">
    <property type="entry name" value="Rab-GAP_TBC_sf"/>
</dbReference>
<dbReference type="Gene3D" id="1.10.8.270">
    <property type="entry name" value="putative rabgap domain of human tbc1 domain family member 14 like domains"/>
    <property type="match status" value="1"/>
</dbReference>
<dbReference type="InterPro" id="IPR000195">
    <property type="entry name" value="Rab-GAP-TBC_dom"/>
</dbReference>
<evidence type="ECO:0000313" key="2">
    <source>
        <dbReference type="EMBL" id="KAG2380936.1"/>
    </source>
</evidence>
<dbReference type="Pfam" id="PF00566">
    <property type="entry name" value="RabGAP-TBC"/>
    <property type="match status" value="1"/>
</dbReference>
<dbReference type="AlphaFoldDB" id="A0A8T0JUT0"/>
<organism evidence="2 3">
    <name type="scientific">Phaseolus angularis</name>
    <name type="common">Azuki bean</name>
    <name type="synonym">Vigna angularis</name>
    <dbReference type="NCBI Taxonomy" id="3914"/>
    <lineage>
        <taxon>Eukaryota</taxon>
        <taxon>Viridiplantae</taxon>
        <taxon>Streptophyta</taxon>
        <taxon>Embryophyta</taxon>
        <taxon>Tracheophyta</taxon>
        <taxon>Spermatophyta</taxon>
        <taxon>Magnoliopsida</taxon>
        <taxon>eudicotyledons</taxon>
        <taxon>Gunneridae</taxon>
        <taxon>Pentapetalae</taxon>
        <taxon>rosids</taxon>
        <taxon>fabids</taxon>
        <taxon>Fabales</taxon>
        <taxon>Fabaceae</taxon>
        <taxon>Papilionoideae</taxon>
        <taxon>50 kb inversion clade</taxon>
        <taxon>NPAAA clade</taxon>
        <taxon>indigoferoid/millettioid clade</taxon>
        <taxon>Phaseoleae</taxon>
        <taxon>Vigna</taxon>
    </lineage>
</organism>
<gene>
    <name evidence="2" type="ORF">HKW66_Vig0203090</name>
</gene>
<feature type="domain" description="Rab-GAP TBC" evidence="1">
    <location>
        <begin position="11"/>
        <end position="51"/>
    </location>
</feature>